<comment type="caution">
    <text evidence="11">The sequence shown here is derived from an EMBL/GenBank/DDBJ whole genome shotgun (WGS) entry which is preliminary data.</text>
</comment>
<keyword evidence="4 9" id="KW-1015">Disulfide bond</keyword>
<dbReference type="PROSITE" id="PS00194">
    <property type="entry name" value="THIOREDOXIN_1"/>
    <property type="match status" value="1"/>
</dbReference>
<dbReference type="PANTHER" id="PTHR45663:SF11">
    <property type="entry name" value="GEO12009P1"/>
    <property type="match status" value="1"/>
</dbReference>
<gene>
    <name evidence="11" type="primary">trxA</name>
    <name evidence="11" type="ORF">H6G03_20660</name>
</gene>
<protein>
    <recommendedName>
        <fullName evidence="6 7">Thioredoxin</fullName>
    </recommendedName>
</protein>
<evidence type="ECO:0000259" key="10">
    <source>
        <dbReference type="PROSITE" id="PS51352"/>
    </source>
</evidence>
<keyword evidence="2" id="KW-0813">Transport</keyword>
<comment type="similarity">
    <text evidence="1 7">Belongs to the thioredoxin family.</text>
</comment>
<dbReference type="PRINTS" id="PR00421">
    <property type="entry name" value="THIOREDOXIN"/>
</dbReference>
<dbReference type="InterPro" id="IPR036249">
    <property type="entry name" value="Thioredoxin-like_sf"/>
</dbReference>
<dbReference type="FunFam" id="3.40.30.10:FF:000001">
    <property type="entry name" value="Thioredoxin"/>
    <property type="match status" value="1"/>
</dbReference>
<dbReference type="InterPro" id="IPR005746">
    <property type="entry name" value="Thioredoxin"/>
</dbReference>
<evidence type="ECO:0000256" key="3">
    <source>
        <dbReference type="ARBA" id="ARBA00022982"/>
    </source>
</evidence>
<dbReference type="PANTHER" id="PTHR45663">
    <property type="entry name" value="GEO12009P1"/>
    <property type="match status" value="1"/>
</dbReference>
<dbReference type="AlphaFoldDB" id="A0A926ZHU8"/>
<sequence>MSDNSKYVTLTDDNFQSEVLASAVPVVVDFWAPWCGPCRVIGPSIAELAADFEGQAKVGKLNVDRCDRTAKEYNIQAIPTLLFFKDGQVVDRLTGVTPKQALADKINALLQEKSLIANG</sequence>
<keyword evidence="12" id="KW-1185">Reference proteome</keyword>
<evidence type="ECO:0000256" key="4">
    <source>
        <dbReference type="ARBA" id="ARBA00023157"/>
    </source>
</evidence>
<dbReference type="PROSITE" id="PS51352">
    <property type="entry name" value="THIOREDOXIN_2"/>
    <property type="match status" value="1"/>
</dbReference>
<dbReference type="PIRSF" id="PIRSF000077">
    <property type="entry name" value="Thioredoxin"/>
    <property type="match status" value="1"/>
</dbReference>
<feature type="active site" description="Nucleophile" evidence="8">
    <location>
        <position position="35"/>
    </location>
</feature>
<feature type="site" description="Deprotonates C-terminal active site Cys" evidence="8">
    <location>
        <position position="29"/>
    </location>
</feature>
<reference evidence="11" key="1">
    <citation type="journal article" date="2015" name="ISME J.">
        <title>Draft Genome Sequence of Streptomyces incarnatus NRRL8089, which Produces the Nucleoside Antibiotic Sinefungin.</title>
        <authorList>
            <person name="Oshima K."/>
            <person name="Hattori M."/>
            <person name="Shimizu H."/>
            <person name="Fukuda K."/>
            <person name="Nemoto M."/>
            <person name="Inagaki K."/>
            <person name="Tamura T."/>
        </authorList>
    </citation>
    <scope>NUCLEOTIDE SEQUENCE</scope>
    <source>
        <strain evidence="11">FACHB-1375</strain>
    </source>
</reference>
<feature type="site" description="Contributes to redox potential value" evidence="8">
    <location>
        <position position="37"/>
    </location>
</feature>
<feature type="disulfide bond" description="Redox-active" evidence="9">
    <location>
        <begin position="35"/>
        <end position="38"/>
    </location>
</feature>
<keyword evidence="3" id="KW-0249">Electron transport</keyword>
<evidence type="ECO:0000256" key="1">
    <source>
        <dbReference type="ARBA" id="ARBA00008987"/>
    </source>
</evidence>
<dbReference type="InterPro" id="IPR017937">
    <property type="entry name" value="Thioredoxin_CS"/>
</dbReference>
<dbReference type="GO" id="GO:0015035">
    <property type="term" value="F:protein-disulfide reductase activity"/>
    <property type="evidence" value="ECO:0007669"/>
    <property type="project" value="UniProtKB-UniRule"/>
</dbReference>
<dbReference type="InterPro" id="IPR013766">
    <property type="entry name" value="Thioredoxin_domain"/>
</dbReference>
<evidence type="ECO:0000256" key="7">
    <source>
        <dbReference type="PIRNR" id="PIRNR000077"/>
    </source>
</evidence>
<name>A0A926ZHU8_9CYAN</name>
<dbReference type="SUPFAM" id="SSF52833">
    <property type="entry name" value="Thioredoxin-like"/>
    <property type="match status" value="1"/>
</dbReference>
<dbReference type="RefSeq" id="WP_190467755.1">
    <property type="nucleotide sequence ID" value="NZ_JACJPW010000055.1"/>
</dbReference>
<organism evidence="11 12">
    <name type="scientific">Aerosakkonema funiforme FACHB-1375</name>
    <dbReference type="NCBI Taxonomy" id="2949571"/>
    <lineage>
        <taxon>Bacteria</taxon>
        <taxon>Bacillati</taxon>
        <taxon>Cyanobacteriota</taxon>
        <taxon>Cyanophyceae</taxon>
        <taxon>Oscillatoriophycideae</taxon>
        <taxon>Aerosakkonematales</taxon>
        <taxon>Aerosakkonemataceae</taxon>
        <taxon>Aerosakkonema</taxon>
    </lineage>
</organism>
<evidence type="ECO:0000256" key="2">
    <source>
        <dbReference type="ARBA" id="ARBA00022448"/>
    </source>
</evidence>
<feature type="domain" description="Thioredoxin" evidence="10">
    <location>
        <begin position="1"/>
        <end position="111"/>
    </location>
</feature>
<evidence type="ECO:0000256" key="5">
    <source>
        <dbReference type="ARBA" id="ARBA00023284"/>
    </source>
</evidence>
<evidence type="ECO:0000256" key="8">
    <source>
        <dbReference type="PIRSR" id="PIRSR000077-1"/>
    </source>
</evidence>
<keyword evidence="5 9" id="KW-0676">Redox-active center</keyword>
<dbReference type="CDD" id="cd02947">
    <property type="entry name" value="TRX_family"/>
    <property type="match status" value="1"/>
</dbReference>
<evidence type="ECO:0000313" key="12">
    <source>
        <dbReference type="Proteomes" id="UP000641646"/>
    </source>
</evidence>
<evidence type="ECO:0000256" key="6">
    <source>
        <dbReference type="NCBIfam" id="TIGR01068"/>
    </source>
</evidence>
<dbReference type="Gene3D" id="3.40.30.10">
    <property type="entry name" value="Glutaredoxin"/>
    <property type="match status" value="1"/>
</dbReference>
<dbReference type="Proteomes" id="UP000641646">
    <property type="component" value="Unassembled WGS sequence"/>
</dbReference>
<dbReference type="Pfam" id="PF00085">
    <property type="entry name" value="Thioredoxin"/>
    <property type="match status" value="1"/>
</dbReference>
<evidence type="ECO:0000313" key="11">
    <source>
        <dbReference type="EMBL" id="MBD2183440.1"/>
    </source>
</evidence>
<feature type="site" description="Contributes to redox potential value" evidence="8">
    <location>
        <position position="36"/>
    </location>
</feature>
<reference evidence="11" key="2">
    <citation type="submission" date="2020-08" db="EMBL/GenBank/DDBJ databases">
        <authorList>
            <person name="Chen M."/>
            <person name="Teng W."/>
            <person name="Zhao L."/>
            <person name="Hu C."/>
            <person name="Zhou Y."/>
            <person name="Han B."/>
            <person name="Song L."/>
            <person name="Shu W."/>
        </authorList>
    </citation>
    <scope>NUCLEOTIDE SEQUENCE</scope>
    <source>
        <strain evidence="11">FACHB-1375</strain>
    </source>
</reference>
<dbReference type="GO" id="GO:0045454">
    <property type="term" value="P:cell redox homeostasis"/>
    <property type="evidence" value="ECO:0007669"/>
    <property type="project" value="TreeGrafter"/>
</dbReference>
<dbReference type="GO" id="GO:0005829">
    <property type="term" value="C:cytosol"/>
    <property type="evidence" value="ECO:0007669"/>
    <property type="project" value="TreeGrafter"/>
</dbReference>
<evidence type="ECO:0000256" key="9">
    <source>
        <dbReference type="PIRSR" id="PIRSR000077-4"/>
    </source>
</evidence>
<proteinExistence type="inferred from homology"/>
<accession>A0A926ZHU8</accession>
<feature type="active site" description="Nucleophile" evidence="8">
    <location>
        <position position="38"/>
    </location>
</feature>
<dbReference type="NCBIfam" id="TIGR01068">
    <property type="entry name" value="thioredoxin"/>
    <property type="match status" value="1"/>
</dbReference>
<dbReference type="EMBL" id="JACJPW010000055">
    <property type="protein sequence ID" value="MBD2183440.1"/>
    <property type="molecule type" value="Genomic_DNA"/>
</dbReference>